<dbReference type="Proteomes" id="UP000816034">
    <property type="component" value="Unassembled WGS sequence"/>
</dbReference>
<dbReference type="InterPro" id="IPR029209">
    <property type="entry name" value="DML1/Misato_tubulin"/>
</dbReference>
<dbReference type="GeneID" id="68102413"/>
<dbReference type="Pfam" id="PF14881">
    <property type="entry name" value="Tubulin_3"/>
    <property type="match status" value="1"/>
</dbReference>
<feature type="compositionally biased region" description="Basic and acidic residues" evidence="4">
    <location>
        <begin position="171"/>
        <end position="186"/>
    </location>
</feature>
<evidence type="ECO:0000256" key="3">
    <source>
        <dbReference type="ARBA" id="ARBA00023128"/>
    </source>
</evidence>
<evidence type="ECO:0000259" key="5">
    <source>
        <dbReference type="Pfam" id="PF10644"/>
    </source>
</evidence>
<gene>
    <name evidence="7" type="ORF">C9374_009959</name>
</gene>
<name>A0AA88KGY8_NAELO</name>
<dbReference type="GO" id="GO:0007005">
    <property type="term" value="P:mitochondrion organization"/>
    <property type="evidence" value="ECO:0007669"/>
    <property type="project" value="InterPro"/>
</dbReference>
<dbReference type="SUPFAM" id="SSF52490">
    <property type="entry name" value="Tubulin nucleotide-binding domain-like"/>
    <property type="match status" value="1"/>
</dbReference>
<comment type="subcellular location">
    <subcellularLocation>
        <location evidence="1">Mitochondrion</location>
    </subcellularLocation>
</comment>
<dbReference type="PANTHER" id="PTHR13391">
    <property type="entry name" value="MITOCHONDRIAL DISTRIBUTION REGULATOR MISATO"/>
    <property type="match status" value="1"/>
</dbReference>
<proteinExistence type="inferred from homology"/>
<dbReference type="EMBL" id="PYSW02000039">
    <property type="protein sequence ID" value="KAG2375336.1"/>
    <property type="molecule type" value="Genomic_DNA"/>
</dbReference>
<organism evidence="7 8">
    <name type="scientific">Naegleria lovaniensis</name>
    <name type="common">Amoeba</name>
    <dbReference type="NCBI Taxonomy" id="51637"/>
    <lineage>
        <taxon>Eukaryota</taxon>
        <taxon>Discoba</taxon>
        <taxon>Heterolobosea</taxon>
        <taxon>Tetramitia</taxon>
        <taxon>Eutetramitia</taxon>
        <taxon>Vahlkampfiidae</taxon>
        <taxon>Naegleria</taxon>
    </lineage>
</organism>
<dbReference type="PROSITE" id="PS00228">
    <property type="entry name" value="TUBULIN_B_AUTOREG"/>
    <property type="match status" value="1"/>
</dbReference>
<dbReference type="Gene3D" id="3.40.50.1440">
    <property type="entry name" value="Tubulin/FtsZ, GTPase domain"/>
    <property type="match status" value="1"/>
</dbReference>
<protein>
    <submittedName>
        <fullName evidence="7">Uncharacterized protein</fullName>
    </submittedName>
</protein>
<evidence type="ECO:0000256" key="4">
    <source>
        <dbReference type="SAM" id="MobiDB-lite"/>
    </source>
</evidence>
<keyword evidence="8" id="KW-1185">Reference proteome</keyword>
<feature type="region of interest" description="Disordered" evidence="4">
    <location>
        <begin position="151"/>
        <end position="186"/>
    </location>
</feature>
<evidence type="ECO:0000259" key="6">
    <source>
        <dbReference type="Pfam" id="PF14881"/>
    </source>
</evidence>
<comment type="caution">
    <text evidence="7">The sequence shown here is derived from an EMBL/GenBank/DDBJ whole genome shotgun (WGS) entry which is preliminary data.</text>
</comment>
<dbReference type="InterPro" id="IPR019605">
    <property type="entry name" value="Misato_II_tubulin-like"/>
</dbReference>
<evidence type="ECO:0000256" key="2">
    <source>
        <dbReference type="ARBA" id="ARBA00008507"/>
    </source>
</evidence>
<feature type="domain" description="Misato Segment II tubulin-like" evidence="5">
    <location>
        <begin position="2"/>
        <end position="135"/>
    </location>
</feature>
<dbReference type="AlphaFoldDB" id="A0AA88KGY8"/>
<dbReference type="InterPro" id="IPR049942">
    <property type="entry name" value="DML1/Misato"/>
</dbReference>
<evidence type="ECO:0000256" key="1">
    <source>
        <dbReference type="ARBA" id="ARBA00004173"/>
    </source>
</evidence>
<dbReference type="RefSeq" id="XP_044544510.1">
    <property type="nucleotide sequence ID" value="XM_044700203.1"/>
</dbReference>
<dbReference type="Pfam" id="PF10644">
    <property type="entry name" value="Misat_Tub_SegII"/>
    <property type="match status" value="1"/>
</dbReference>
<accession>A0AA88KGY8</accession>
<evidence type="ECO:0000313" key="7">
    <source>
        <dbReference type="EMBL" id="KAG2375336.1"/>
    </source>
</evidence>
<dbReference type="PANTHER" id="PTHR13391:SF0">
    <property type="entry name" value="PROTEIN MISATO HOMOLOG 1"/>
    <property type="match status" value="1"/>
</dbReference>
<evidence type="ECO:0000313" key="8">
    <source>
        <dbReference type="Proteomes" id="UP000816034"/>
    </source>
</evidence>
<feature type="domain" description="DML1/Misato tubulin" evidence="6">
    <location>
        <begin position="197"/>
        <end position="402"/>
    </location>
</feature>
<keyword evidence="3" id="KW-0496">Mitochondrion</keyword>
<dbReference type="InterPro" id="IPR036525">
    <property type="entry name" value="Tubulin/FtsZ_GTPase_sf"/>
</dbReference>
<reference evidence="7 8" key="1">
    <citation type="journal article" date="2018" name="BMC Genomics">
        <title>The genome of Naegleria lovaniensis, the basis for a comparative approach to unravel pathogenicity factors of the human pathogenic amoeba N. fowleri.</title>
        <authorList>
            <person name="Liechti N."/>
            <person name="Schurch N."/>
            <person name="Bruggmann R."/>
            <person name="Wittwer M."/>
        </authorList>
    </citation>
    <scope>NUCLEOTIDE SEQUENCE [LARGE SCALE GENOMIC DNA]</scope>
    <source>
        <strain evidence="7 8">ATCC 30569</strain>
    </source>
</reference>
<comment type="similarity">
    <text evidence="2">Belongs to the misato family.</text>
</comment>
<dbReference type="GO" id="GO:0005739">
    <property type="term" value="C:mitochondrion"/>
    <property type="evidence" value="ECO:0007669"/>
    <property type="project" value="UniProtKB-SubCell"/>
</dbReference>
<sequence length="680" mass="78538">MREIVTLQFGHFSNFIGTHYWNIQQTMLNEFQPLLNNPMVPNFRPEIESSVLYRESRGVGVSIHSENEPSTFYPRLLVFDLKGSRGSLRKQGYKEEPYRSITPEFVDHQKELTRWEKLEVLRTFENKRQTKFTKNVLAADEHTRELIVDNENEQMDENEYDHTPQQTSSHSAEKQIEPQAKKSKKEYSRLDIEQDLEESVALWSDFLQVDFHSKTICEPIQFQFAEDSYSALNVSNAMNPFAMDSPFDIYTTGKEVLHGEFSNDQYDDFTSQLLYFVEECDTLDGFQLFTDSFNAWGMTCSDFTQLIKDEIGSKVPLISYAASPYIPDFASDQDRMKFILNTCLTYADMYQNTNLFIPNSCQQLPDALMSEYLKHNFNPKKLYHSASILASAFDSVSLAYRLNGTANNKQTDLYSFIQEMSPLNALRVANINIAFPYRFKTGTSLFQHFRSARPIHQNEHFVPLLSQIATGFHACDPLAQSLLIRGLTPVNVPLYHQSDLQELNEIRMKRFGGEELEKHKHLIGCNSHFDMIDGYMNQTRCFSKHAFHVNQPFKLPFTFPQYLNNSVLTRDGLIRSHAPTEDIAERVETCPLGTHLSNSRNFSKHIHQLVKYFDTISGRSSSLSVGGSGLSASYHYNLSPDELKEYKEILGRMLDNYEDEEADEDFEDEVEGELEHEEED</sequence>
<feature type="region of interest" description="Disordered" evidence="4">
    <location>
        <begin position="657"/>
        <end position="680"/>
    </location>
</feature>
<dbReference type="InterPro" id="IPR013838">
    <property type="entry name" value="Beta-tubulin_BS"/>
</dbReference>